<evidence type="ECO:0000313" key="2">
    <source>
        <dbReference type="EMBL" id="HIQ63757.1"/>
    </source>
</evidence>
<evidence type="ECO:0000259" key="1">
    <source>
        <dbReference type="Pfam" id="PF01261"/>
    </source>
</evidence>
<gene>
    <name evidence="2" type="ORF">IAA66_09285</name>
</gene>
<dbReference type="InterPro" id="IPR036237">
    <property type="entry name" value="Xyl_isomerase-like_sf"/>
</dbReference>
<dbReference type="Proteomes" id="UP000886819">
    <property type="component" value="Unassembled WGS sequence"/>
</dbReference>
<dbReference type="Pfam" id="PF01261">
    <property type="entry name" value="AP_endonuc_2"/>
    <property type="match status" value="1"/>
</dbReference>
<reference evidence="2" key="1">
    <citation type="submission" date="2020-10" db="EMBL/GenBank/DDBJ databases">
        <authorList>
            <person name="Gilroy R."/>
        </authorList>
    </citation>
    <scope>NUCLEOTIDE SEQUENCE</scope>
    <source>
        <strain evidence="2">ChiHile30-977</strain>
    </source>
</reference>
<dbReference type="PANTHER" id="PTHR12110:SF21">
    <property type="entry name" value="XYLOSE ISOMERASE-LIKE TIM BARREL DOMAIN-CONTAINING PROTEIN"/>
    <property type="match status" value="1"/>
</dbReference>
<dbReference type="InterPro" id="IPR013022">
    <property type="entry name" value="Xyl_isomerase-like_TIM-brl"/>
</dbReference>
<dbReference type="PANTHER" id="PTHR12110">
    <property type="entry name" value="HYDROXYPYRUVATE ISOMERASE"/>
    <property type="match status" value="1"/>
</dbReference>
<name>A0A9D1CJG7_9FIRM</name>
<keyword evidence="2" id="KW-0413">Isomerase</keyword>
<reference evidence="2" key="2">
    <citation type="journal article" date="2021" name="PeerJ">
        <title>Extensive microbial diversity within the chicken gut microbiome revealed by metagenomics and culture.</title>
        <authorList>
            <person name="Gilroy R."/>
            <person name="Ravi A."/>
            <person name="Getino M."/>
            <person name="Pursley I."/>
            <person name="Horton D.L."/>
            <person name="Alikhan N.F."/>
            <person name="Baker D."/>
            <person name="Gharbi K."/>
            <person name="Hall N."/>
            <person name="Watson M."/>
            <person name="Adriaenssens E.M."/>
            <person name="Foster-Nyarko E."/>
            <person name="Jarju S."/>
            <person name="Secka A."/>
            <person name="Antonio M."/>
            <person name="Oren A."/>
            <person name="Chaudhuri R.R."/>
            <person name="La Ragione R."/>
            <person name="Hildebrand F."/>
            <person name="Pallen M.J."/>
        </authorList>
    </citation>
    <scope>NUCLEOTIDE SEQUENCE</scope>
    <source>
        <strain evidence="2">ChiHile30-977</strain>
    </source>
</reference>
<evidence type="ECO:0000313" key="3">
    <source>
        <dbReference type="Proteomes" id="UP000886819"/>
    </source>
</evidence>
<dbReference type="SUPFAM" id="SSF51658">
    <property type="entry name" value="Xylose isomerase-like"/>
    <property type="match status" value="1"/>
</dbReference>
<organism evidence="2 3">
    <name type="scientific">Candidatus Avichristensenella intestinipullorum</name>
    <dbReference type="NCBI Taxonomy" id="2840693"/>
    <lineage>
        <taxon>Bacteria</taxon>
        <taxon>Bacillati</taxon>
        <taxon>Bacillota</taxon>
        <taxon>Clostridia</taxon>
        <taxon>Candidatus Avichristensenella</taxon>
    </lineage>
</organism>
<sequence>MRLSTSTNLLFYTRQPRQIIGAEACARLCAQAGYRVLDINCCENADPGCPLTQDDWEQWATRLRRQADALGVTFSQSHNPIYNVIEPDLTPDYAWQEELTRRSMIAAAILGVRWVVAHAGTALPGGVYDRGETLRRNADYFHALGEKARSLGMEGIALENMAYLGPYSATLPPQLCATTEGLIAQIDACDSEAVGACWDFGHANLGHEDQAESLRRLGKRLKATHVNDNLGAADDHTLPFLGNIAWETILPVLTEIGYAGDLTYEIHKYLRRVPEPLYPVMIRSTVDTGSYLLRLAGGL</sequence>
<feature type="domain" description="Xylose isomerase-like TIM barrel" evidence="1">
    <location>
        <begin position="27"/>
        <end position="268"/>
    </location>
</feature>
<proteinExistence type="predicted"/>
<comment type="caution">
    <text evidence="2">The sequence shown here is derived from an EMBL/GenBank/DDBJ whole genome shotgun (WGS) entry which is preliminary data.</text>
</comment>
<dbReference type="AlphaFoldDB" id="A0A9D1CJG7"/>
<accession>A0A9D1CJG7</accession>
<dbReference type="EMBL" id="DVFI01000124">
    <property type="protein sequence ID" value="HIQ63757.1"/>
    <property type="molecule type" value="Genomic_DNA"/>
</dbReference>
<protein>
    <submittedName>
        <fullName evidence="2">Sugar phosphate isomerase/epimerase</fullName>
    </submittedName>
</protein>
<dbReference type="GO" id="GO:0016853">
    <property type="term" value="F:isomerase activity"/>
    <property type="evidence" value="ECO:0007669"/>
    <property type="project" value="UniProtKB-KW"/>
</dbReference>
<dbReference type="InterPro" id="IPR050312">
    <property type="entry name" value="IolE/XylAMocC-like"/>
</dbReference>
<dbReference type="Gene3D" id="3.20.20.150">
    <property type="entry name" value="Divalent-metal-dependent TIM barrel enzymes"/>
    <property type="match status" value="1"/>
</dbReference>